<dbReference type="GO" id="GO:0032259">
    <property type="term" value="P:methylation"/>
    <property type="evidence" value="ECO:0007669"/>
    <property type="project" value="UniProtKB-KW"/>
</dbReference>
<evidence type="ECO:0000256" key="8">
    <source>
        <dbReference type="ARBA" id="ARBA00023242"/>
    </source>
</evidence>
<feature type="compositionally biased region" description="Basic and acidic residues" evidence="14">
    <location>
        <begin position="595"/>
        <end position="608"/>
    </location>
</feature>
<dbReference type="SMART" id="SM00317">
    <property type="entry name" value="SET"/>
    <property type="match status" value="1"/>
</dbReference>
<evidence type="ECO:0000256" key="5">
    <source>
        <dbReference type="ARBA" id="ARBA00022679"/>
    </source>
</evidence>
<dbReference type="GO" id="GO:0003723">
    <property type="term" value="F:RNA binding"/>
    <property type="evidence" value="ECO:0007669"/>
    <property type="project" value="UniProtKB-UniRule"/>
</dbReference>
<keyword evidence="7" id="KW-0156">Chromatin regulator</keyword>
<dbReference type="InterPro" id="IPR012677">
    <property type="entry name" value="Nucleotide-bd_a/b_plait_sf"/>
</dbReference>
<feature type="region of interest" description="Disordered" evidence="14">
    <location>
        <begin position="886"/>
        <end position="907"/>
    </location>
</feature>
<dbReference type="InterPro" id="IPR024657">
    <property type="entry name" value="COMPASS_Set1_N-SET"/>
</dbReference>
<evidence type="ECO:0000256" key="1">
    <source>
        <dbReference type="ARBA" id="ARBA00004123"/>
    </source>
</evidence>
<evidence type="ECO:0000313" key="18">
    <source>
        <dbReference type="EMBL" id="KAJ2936540.1"/>
    </source>
</evidence>
<feature type="compositionally biased region" description="Acidic residues" evidence="14">
    <location>
        <begin position="680"/>
        <end position="690"/>
    </location>
</feature>
<comment type="catalytic activity">
    <reaction evidence="11">
        <text>N(6)-methyl-L-lysyl(4)-[histone H3] + S-adenosyl-L-methionine = N(6),N(6)-dimethyl-L-lysyl(4)-[histone H3] + S-adenosyl-L-homocysteine + H(+)</text>
        <dbReference type="Rhea" id="RHEA:60268"/>
        <dbReference type="Rhea" id="RHEA-COMP:15540"/>
        <dbReference type="Rhea" id="RHEA-COMP:15543"/>
        <dbReference type="ChEBI" id="CHEBI:15378"/>
        <dbReference type="ChEBI" id="CHEBI:57856"/>
        <dbReference type="ChEBI" id="CHEBI:59789"/>
        <dbReference type="ChEBI" id="CHEBI:61929"/>
        <dbReference type="ChEBI" id="CHEBI:61976"/>
    </reaction>
</comment>
<evidence type="ECO:0000256" key="4">
    <source>
        <dbReference type="ARBA" id="ARBA00022603"/>
    </source>
</evidence>
<feature type="region of interest" description="Disordered" evidence="14">
    <location>
        <begin position="39"/>
        <end position="86"/>
    </location>
</feature>
<gene>
    <name evidence="18" type="ORF">H1R20_g555</name>
</gene>
<name>A0A9W8JKS9_9AGAR</name>
<dbReference type="GO" id="GO:0140999">
    <property type="term" value="F:histone H3K4 trimethyltransferase activity"/>
    <property type="evidence" value="ECO:0007669"/>
    <property type="project" value="UniProtKB-EC"/>
</dbReference>
<dbReference type="Pfam" id="PF11764">
    <property type="entry name" value="N-SET"/>
    <property type="match status" value="1"/>
</dbReference>
<evidence type="ECO:0000256" key="3">
    <source>
        <dbReference type="ARBA" id="ARBA00015839"/>
    </source>
</evidence>
<feature type="domain" description="Post-SET" evidence="17">
    <location>
        <begin position="1074"/>
        <end position="1090"/>
    </location>
</feature>
<protein>
    <recommendedName>
        <fullName evidence="3">Histone-lysine N-methyltransferase, H3 lysine-4 specific</fullName>
        <ecNumber evidence="2">2.1.1.354</ecNumber>
    </recommendedName>
    <alternativeName>
        <fullName evidence="9">SET domain-containing protein 1</fullName>
    </alternativeName>
</protein>
<dbReference type="EMBL" id="JANBPK010000042">
    <property type="protein sequence ID" value="KAJ2936540.1"/>
    <property type="molecule type" value="Genomic_DNA"/>
</dbReference>
<reference evidence="18" key="1">
    <citation type="submission" date="2022-06" db="EMBL/GenBank/DDBJ databases">
        <title>Genome Sequence of Candolleomyces eurysporus.</title>
        <authorList>
            <person name="Buettner E."/>
        </authorList>
    </citation>
    <scope>NUCLEOTIDE SEQUENCE</scope>
    <source>
        <strain evidence="18">VTCC 930004</strain>
    </source>
</reference>
<dbReference type="AlphaFoldDB" id="A0A9W8JKS9"/>
<dbReference type="PANTHER" id="PTHR45814">
    <property type="entry name" value="HISTONE-LYSINE N-METHYLTRANSFERASE SETD1"/>
    <property type="match status" value="1"/>
</dbReference>
<keyword evidence="4" id="KW-0489">Methyltransferase</keyword>
<sequence length="1090" mass="122283">MTATTATVSEIAIVVDITVPRLLDVDAAILAIGLHPGNALGSSVRRDRDPPPRPRSEQPSEPEPELQQEPLHRAVPPPPPWPETRAEFPEEQNYKVLYDACLDKPVYSDTHYFHRGVIRKLIKHAPPEVVEKRVKGKHRDPDNTRDIRLYRFEGETFECGEWQEAASRPQDPRKAAPNYRVRTEFIELKYEYDENSTGPPPPTCVLFTNLHPLTSVTALRRHVSQYGQLQNFIRRQDPVTGQALGVVLVEFTTHLEARRCVEKENGRRGGLLNTNKDEEWTVVFDADKTKADLVVNKLLEMQKREREQKQNPLPPHLPAAPVPSSSHHPQHPSLPARPADPPRTPSTPNPIAPSHHSHSNWIDRRPPLNHSKESGPHPAGSKPADYDAPMPSLLQQARRAKQALSNNHQDPANRQEGPGQGGETSGAGPSSASGGEEEKPKEPELDEETKEKMRKEREEVLRQLAENGHEYLEIYLPSEAREQAVKESAVRDIFEKKCITPQKVLIDHTGVYATFAEPEGAARAFALVEKGKNAIAIINGRGASLKRHRPPAAVEAPALEDHVLLDKAQSLIFNQLKFMLERDIMEKVLEKEVENLHTEREKKRREESGGIENVMKSLSFKKPRPKAKDKKSKKAVKAAAAEREEEEENDEGKENDEEAARPKKKQKKEAASKRRSTVIEDVESEEEDETPALPPVEDTARKRATSEIEEEEEEQVEQPVKKKLKLDAEAKRKKVSKKKGKKDDVEVEEVVPIDEGEVLPPPVAQITVDTSVTPSRTPSPSPTSKRPSRAVTPPPTPPPDLVELGICEDEEDLYFAKLVLAGIDPSELEEAGDEEAPKPSAEPAAPTSYRKHETGSARTEGFYKIDHKDKAAYVAQYQTKGKISDVNPVPVPVEESTQHVTSSRSNRANARRRAQGLEEINQVQRAVALSKGEAAANELSFKFNQLQTRKKHLRFSRSPIHDWGLYAQEKISRGEMVIEYVGEVIRAQVAEKREKAYERQGIGSSYLFRIDEELVVDATKKGNLGRLINHSCDPNCTAKIITINGEKKIVIYAKQDIEYGDEITYDYHFPFEQDKIPCLCGSAKCRGYLN</sequence>
<feature type="domain" description="SET" evidence="16">
    <location>
        <begin position="951"/>
        <end position="1068"/>
    </location>
</feature>
<evidence type="ECO:0000256" key="11">
    <source>
        <dbReference type="ARBA" id="ARBA00047583"/>
    </source>
</evidence>
<dbReference type="Pfam" id="PF00076">
    <property type="entry name" value="RRM_1"/>
    <property type="match status" value="1"/>
</dbReference>
<evidence type="ECO:0000256" key="10">
    <source>
        <dbReference type="ARBA" id="ARBA00047571"/>
    </source>
</evidence>
<keyword evidence="6" id="KW-0949">S-adenosyl-L-methionine</keyword>
<dbReference type="Gene3D" id="3.30.70.330">
    <property type="match status" value="1"/>
</dbReference>
<comment type="subcellular location">
    <subcellularLocation>
        <location evidence="1">Nucleus</location>
    </subcellularLocation>
</comment>
<dbReference type="OrthoDB" id="308383at2759"/>
<feature type="region of interest" description="Disordered" evidence="14">
    <location>
        <begin position="595"/>
        <end position="803"/>
    </location>
</feature>
<feature type="compositionally biased region" description="Low complexity" evidence="14">
    <location>
        <begin position="322"/>
        <end position="336"/>
    </location>
</feature>
<dbReference type="PROSITE" id="PS50280">
    <property type="entry name" value="SET"/>
    <property type="match status" value="1"/>
</dbReference>
<feature type="region of interest" description="Disordered" evidence="14">
    <location>
        <begin position="304"/>
        <end position="457"/>
    </location>
</feature>
<feature type="compositionally biased region" description="Pro residues" evidence="14">
    <location>
        <begin position="338"/>
        <end position="351"/>
    </location>
</feature>
<dbReference type="Pfam" id="PF00856">
    <property type="entry name" value="SET"/>
    <property type="match status" value="1"/>
</dbReference>
<feature type="compositionally biased region" description="Acidic residues" evidence="14">
    <location>
        <begin position="643"/>
        <end position="657"/>
    </location>
</feature>
<dbReference type="PANTHER" id="PTHR45814:SF2">
    <property type="entry name" value="HISTONE-LYSINE N-METHYLTRANSFERASE SETD1"/>
    <property type="match status" value="1"/>
</dbReference>
<feature type="compositionally biased region" description="Low complexity" evidence="14">
    <location>
        <begin position="767"/>
        <end position="785"/>
    </location>
</feature>
<evidence type="ECO:0000256" key="13">
    <source>
        <dbReference type="PROSITE-ProRule" id="PRU00176"/>
    </source>
</evidence>
<feature type="compositionally biased region" description="Polar residues" evidence="14">
    <location>
        <begin position="403"/>
        <end position="412"/>
    </location>
</feature>
<feature type="compositionally biased region" description="Basic and acidic residues" evidence="14">
    <location>
        <begin position="436"/>
        <end position="457"/>
    </location>
</feature>
<comment type="catalytic activity">
    <reaction evidence="10">
        <text>L-lysyl(4)-[histone H3] + 3 S-adenosyl-L-methionine = N(6),N(6),N(6)-trimethyl-L-lysyl(4)-[histone H3] + 3 S-adenosyl-L-homocysteine + 3 H(+)</text>
        <dbReference type="Rhea" id="RHEA:60260"/>
        <dbReference type="Rhea" id="RHEA-COMP:15537"/>
        <dbReference type="Rhea" id="RHEA-COMP:15547"/>
        <dbReference type="ChEBI" id="CHEBI:15378"/>
        <dbReference type="ChEBI" id="CHEBI:29969"/>
        <dbReference type="ChEBI" id="CHEBI:57856"/>
        <dbReference type="ChEBI" id="CHEBI:59789"/>
        <dbReference type="ChEBI" id="CHEBI:61961"/>
        <dbReference type="EC" id="2.1.1.354"/>
    </reaction>
</comment>
<dbReference type="GO" id="GO:0048188">
    <property type="term" value="C:Set1C/COMPASS complex"/>
    <property type="evidence" value="ECO:0007669"/>
    <property type="project" value="TreeGrafter"/>
</dbReference>
<evidence type="ECO:0000256" key="7">
    <source>
        <dbReference type="ARBA" id="ARBA00022853"/>
    </source>
</evidence>
<feature type="non-terminal residue" evidence="18">
    <location>
        <position position="1"/>
    </location>
</feature>
<evidence type="ECO:0000259" key="15">
    <source>
        <dbReference type="PROSITE" id="PS50102"/>
    </source>
</evidence>
<evidence type="ECO:0000256" key="9">
    <source>
        <dbReference type="ARBA" id="ARBA00030093"/>
    </source>
</evidence>
<dbReference type="InterPro" id="IPR000504">
    <property type="entry name" value="RRM_dom"/>
</dbReference>
<dbReference type="EC" id="2.1.1.354" evidence="2"/>
<feature type="domain" description="RRM" evidence="15">
    <location>
        <begin position="203"/>
        <end position="279"/>
    </location>
</feature>
<organism evidence="18 19">
    <name type="scientific">Candolleomyces eurysporus</name>
    <dbReference type="NCBI Taxonomy" id="2828524"/>
    <lineage>
        <taxon>Eukaryota</taxon>
        <taxon>Fungi</taxon>
        <taxon>Dikarya</taxon>
        <taxon>Basidiomycota</taxon>
        <taxon>Agaricomycotina</taxon>
        <taxon>Agaricomycetes</taxon>
        <taxon>Agaricomycetidae</taxon>
        <taxon>Agaricales</taxon>
        <taxon>Agaricineae</taxon>
        <taxon>Psathyrellaceae</taxon>
        <taxon>Candolleomyces</taxon>
    </lineage>
</organism>
<dbReference type="SMART" id="SM00508">
    <property type="entry name" value="PostSET"/>
    <property type="match status" value="1"/>
</dbReference>
<keyword evidence="5" id="KW-0808">Transferase</keyword>
<evidence type="ECO:0000259" key="16">
    <source>
        <dbReference type="PROSITE" id="PS50280"/>
    </source>
</evidence>
<comment type="catalytic activity">
    <reaction evidence="12">
        <text>N(6),N(6)-dimethyl-L-lysyl(4)-[histone H3] + S-adenosyl-L-methionine = N(6),N(6),N(6)-trimethyl-L-lysyl(4)-[histone H3] + S-adenosyl-L-homocysteine + H(+)</text>
        <dbReference type="Rhea" id="RHEA:60272"/>
        <dbReference type="Rhea" id="RHEA-COMP:15537"/>
        <dbReference type="Rhea" id="RHEA-COMP:15540"/>
        <dbReference type="ChEBI" id="CHEBI:15378"/>
        <dbReference type="ChEBI" id="CHEBI:57856"/>
        <dbReference type="ChEBI" id="CHEBI:59789"/>
        <dbReference type="ChEBI" id="CHEBI:61961"/>
        <dbReference type="ChEBI" id="CHEBI:61976"/>
    </reaction>
</comment>
<dbReference type="SMART" id="SM00360">
    <property type="entry name" value="RRM"/>
    <property type="match status" value="1"/>
</dbReference>
<feature type="compositionally biased region" description="Basic and acidic residues" evidence="14">
    <location>
        <begin position="44"/>
        <end position="58"/>
    </location>
</feature>
<dbReference type="InterPro" id="IPR035979">
    <property type="entry name" value="RBD_domain_sf"/>
</dbReference>
<dbReference type="SUPFAM" id="SSF54928">
    <property type="entry name" value="RNA-binding domain, RBD"/>
    <property type="match status" value="1"/>
</dbReference>
<dbReference type="InterPro" id="IPR046341">
    <property type="entry name" value="SET_dom_sf"/>
</dbReference>
<evidence type="ECO:0000313" key="19">
    <source>
        <dbReference type="Proteomes" id="UP001140091"/>
    </source>
</evidence>
<evidence type="ECO:0000259" key="17">
    <source>
        <dbReference type="PROSITE" id="PS50868"/>
    </source>
</evidence>
<feature type="compositionally biased region" description="Acidic residues" evidence="14">
    <location>
        <begin position="707"/>
        <end position="716"/>
    </location>
</feature>
<keyword evidence="13" id="KW-0694">RNA-binding</keyword>
<dbReference type="Proteomes" id="UP001140091">
    <property type="component" value="Unassembled WGS sequence"/>
</dbReference>
<proteinExistence type="predicted"/>
<dbReference type="Gene3D" id="2.170.270.10">
    <property type="entry name" value="SET domain"/>
    <property type="match status" value="1"/>
</dbReference>
<feature type="compositionally biased region" description="Pro residues" evidence="14">
    <location>
        <begin position="312"/>
        <end position="321"/>
    </location>
</feature>
<feature type="compositionally biased region" description="Acidic residues" evidence="14">
    <location>
        <begin position="745"/>
        <end position="757"/>
    </location>
</feature>
<accession>A0A9W8JKS9</accession>
<feature type="region of interest" description="Disordered" evidence="14">
    <location>
        <begin position="826"/>
        <end position="857"/>
    </location>
</feature>
<evidence type="ECO:0000256" key="6">
    <source>
        <dbReference type="ARBA" id="ARBA00022691"/>
    </source>
</evidence>
<comment type="caution">
    <text evidence="18">The sequence shown here is derived from an EMBL/GenBank/DDBJ whole genome shotgun (WGS) entry which is preliminary data.</text>
</comment>
<dbReference type="InterPro" id="IPR003616">
    <property type="entry name" value="Post-SET_dom"/>
</dbReference>
<keyword evidence="8" id="KW-0539">Nucleus</keyword>
<keyword evidence="19" id="KW-1185">Reference proteome</keyword>
<dbReference type="PROSITE" id="PS50868">
    <property type="entry name" value="POST_SET"/>
    <property type="match status" value="1"/>
</dbReference>
<dbReference type="SUPFAM" id="SSF82199">
    <property type="entry name" value="SET domain"/>
    <property type="match status" value="1"/>
</dbReference>
<evidence type="ECO:0000256" key="2">
    <source>
        <dbReference type="ARBA" id="ARBA00012182"/>
    </source>
</evidence>
<dbReference type="InterPro" id="IPR001214">
    <property type="entry name" value="SET_dom"/>
</dbReference>
<dbReference type="InterPro" id="IPR044570">
    <property type="entry name" value="Set1-like"/>
</dbReference>
<dbReference type="PROSITE" id="PS50102">
    <property type="entry name" value="RRM"/>
    <property type="match status" value="1"/>
</dbReference>
<feature type="compositionally biased region" description="Basic residues" evidence="14">
    <location>
        <begin position="619"/>
        <end position="636"/>
    </location>
</feature>
<dbReference type="SMART" id="SM01291">
    <property type="entry name" value="N-SET"/>
    <property type="match status" value="1"/>
</dbReference>
<feature type="compositionally biased region" description="Basic residues" evidence="14">
    <location>
        <begin position="731"/>
        <end position="740"/>
    </location>
</feature>
<evidence type="ECO:0000256" key="12">
    <source>
        <dbReference type="ARBA" id="ARBA00049129"/>
    </source>
</evidence>
<evidence type="ECO:0000256" key="14">
    <source>
        <dbReference type="SAM" id="MobiDB-lite"/>
    </source>
</evidence>
<feature type="compositionally biased region" description="Basic and acidic residues" evidence="14">
    <location>
        <begin position="361"/>
        <end position="375"/>
    </location>
</feature>